<dbReference type="STRING" id="490622.A0A395NX76"/>
<feature type="compositionally biased region" description="Acidic residues" evidence="1">
    <location>
        <begin position="1337"/>
        <end position="1349"/>
    </location>
</feature>
<protein>
    <submittedName>
        <fullName evidence="2">Uncharacterized protein</fullName>
    </submittedName>
</protein>
<accession>A0A395NX76</accession>
<dbReference type="PANTHER" id="PTHR32387">
    <property type="entry name" value="WU:FJ29H11"/>
    <property type="match status" value="1"/>
</dbReference>
<evidence type="ECO:0000313" key="2">
    <source>
        <dbReference type="EMBL" id="RFU80710.1"/>
    </source>
</evidence>
<dbReference type="NCBIfam" id="NF047352">
    <property type="entry name" value="P_loop_sacsin"/>
    <property type="match status" value="1"/>
</dbReference>
<organism evidence="2 3">
    <name type="scientific">Trichoderma arundinaceum</name>
    <dbReference type="NCBI Taxonomy" id="490622"/>
    <lineage>
        <taxon>Eukaryota</taxon>
        <taxon>Fungi</taxon>
        <taxon>Dikarya</taxon>
        <taxon>Ascomycota</taxon>
        <taxon>Pezizomycotina</taxon>
        <taxon>Sordariomycetes</taxon>
        <taxon>Hypocreomycetidae</taxon>
        <taxon>Hypocreales</taxon>
        <taxon>Hypocreaceae</taxon>
        <taxon>Trichoderma</taxon>
    </lineage>
</organism>
<dbReference type="EMBL" id="PXOA01000096">
    <property type="protein sequence ID" value="RFU80710.1"/>
    <property type="molecule type" value="Genomic_DNA"/>
</dbReference>
<evidence type="ECO:0000313" key="3">
    <source>
        <dbReference type="Proteomes" id="UP000266272"/>
    </source>
</evidence>
<dbReference type="OrthoDB" id="1262810at2759"/>
<dbReference type="Proteomes" id="UP000266272">
    <property type="component" value="Unassembled WGS sequence"/>
</dbReference>
<name>A0A395NX76_TRIAR</name>
<sequence length="1644" mass="187422">MSGPMTSREDARKLVQTIAGDHGYVHEDDWNSMSPAVRDRVQKAMRSLEGIAGVAVTTLAKNLYTSDARFVFELLQNAEDNSFNIAREANMTPRVSFEVHPDHIIISCNEDGFEPKNLKAICAVGQSSKTGVQNGYVGEKGIGFKSVFMAAWKVYIQSGNFSFFFQHKRGDQGLGMISPIWYEPDEAPSQPGTKMRLLLGDGHSTIPPTQYQNILDQFDKLNESILLFMRNLEEIRISIFDEAGTTTKFTRFTKRRVDPKRIRLTKETATAKEEQDYYVVKHTAGNLEKNENRTYSEYEERTKAYASAEIALGFPLTEDSEPFIEYQDVFAYLPMKKAGFRFLINSDFVTKADRQDIVTTSDRNIGIRRGIAEAFIQAVLEFCNHPKLQYTWMRFLPDRNEHQFDPFWSQLVTLLEEKLKITPILRPRSETSLRLISDLRSLLNSQMDSHGDPLFNDVSPEKYLSKNYAWKDIDSLRKYGLSDCSASEIVSAIEQDLEAAHPRIHSPLMGDDWHTRAASYLTTICRYSESLRSRLAELPLIPVQNGEWRSATYYYDIYFPDTGGLTIPPDLRLNIVDPAAAQSDQRRKLFGLLGAQEANIPMIRERILNVQYEERFSTPNISSLVQQLQFVFLTDWHKAASEDKTKITIVTSENVKQFPYLTDVYLRDSNPFGPSALLHEAKNTDGLSVNFLHDSYINCTFEGKDNLNKSWEDWLCSYAGVRRHLRIISKDDRTELSKECLYVAHKHTDKFLGYLRCTWPQEGKDIESSLILTHQLRDVAVPIQGGGIEYLEKTYLPLPQLEQQWKRFSTPPEAFPILSLDEEVTRDTYAKDWGFLVSSLSVGAEDTIKFYLDMLPYIMRRYVGREITNVSRILDLYGVIYGKYRQYDGYQQLSPEECVWNGPESLSISAPLKARYEAISIIQSESFSSLTDFFTNVLGINDCDEKIICEQLESLRDTGSDDFERIHNLYSSLYQMLSKKKANEAKAFTKSKFTDSQLIYIRSDNCWKNISECLWSSATTIRSKKVLEKDYGQLRRFFVDILGVTTLNLLLIYEELLKLGESTPTVASVKEQLFAFNDHLQTVDEYEEITAVSLKMAKIFPVRYPGSQQNIQLCDGNTEFAIADRIHLESNFRPHIKMLGLTFDEIHHLEPFIKWLGFRERYLSRLVKETSKVGNNDPVLNLALGRSIRSKAQALCRVAKKYHSPRSRDQEGLQNLYRMLRQVKIFETDKISCVLYISQDGNEYTYEKSVSELHLQEHNTDLEIFIPQDEKRRERCLAHALPTRLFQWIIADATTKTSSGANGQHYLIVKDVLRENLELVSDILDEEGIVNVHIEDVDASDDDDSDGEDLASTKSAQHDASESNHAIEVNSQMAASSTNAPSSMAYVNRDEVSTIGVHQDIISASSHFSASRHSNTHLVQLTSLDASTQNIPASTSIQREIVSADLQYADLLSQVISTARRGLFPTKSVFDLDVLRTVLPSISSSNSNQNEADDPELGYTRIFPPLERDKMVGAAGELYVFELLKACNPSLPNFGIDNWKSTIRSYARKHPEYAAMEPWRGHETSDLVYHDTMGVFTKLLIDKCYLDASLQDARGSEDVVYIIFRVYNLGNRDLALHVYVDPAELEAKQELLFTPETYSVVPCV</sequence>
<gene>
    <name evidence="2" type="ORF">TARUN_1479</name>
</gene>
<feature type="region of interest" description="Disordered" evidence="1">
    <location>
        <begin position="1336"/>
        <end position="1363"/>
    </location>
</feature>
<dbReference type="SUPFAM" id="SSF55874">
    <property type="entry name" value="ATPase domain of HSP90 chaperone/DNA topoisomerase II/histidine kinase"/>
    <property type="match status" value="1"/>
</dbReference>
<dbReference type="Gene3D" id="3.30.565.10">
    <property type="entry name" value="Histidine kinase-like ATPase, C-terminal domain"/>
    <property type="match status" value="1"/>
</dbReference>
<comment type="caution">
    <text evidence="2">The sequence shown here is derived from an EMBL/GenBank/DDBJ whole genome shotgun (WGS) entry which is preliminary data.</text>
</comment>
<dbReference type="InterPro" id="IPR036890">
    <property type="entry name" value="HATPase_C_sf"/>
</dbReference>
<keyword evidence="3" id="KW-1185">Reference proteome</keyword>
<dbReference type="PANTHER" id="PTHR32387:SF0">
    <property type="entry name" value="PROTEIN NO VEIN"/>
    <property type="match status" value="1"/>
</dbReference>
<reference evidence="2 3" key="1">
    <citation type="journal article" date="2018" name="PLoS Pathog.">
        <title>Evolution of structural diversity of trichothecenes, a family of toxins produced by plant pathogenic and entomopathogenic fungi.</title>
        <authorList>
            <person name="Proctor R.H."/>
            <person name="McCormick S.P."/>
            <person name="Kim H.S."/>
            <person name="Cardoza R.E."/>
            <person name="Stanley A.M."/>
            <person name="Lindo L."/>
            <person name="Kelly A."/>
            <person name="Brown D.W."/>
            <person name="Lee T."/>
            <person name="Vaughan M.M."/>
            <person name="Alexander N.J."/>
            <person name="Busman M."/>
            <person name="Gutierrez S."/>
        </authorList>
    </citation>
    <scope>NUCLEOTIDE SEQUENCE [LARGE SCALE GENOMIC DNA]</scope>
    <source>
        <strain evidence="2 3">IBT 40837</strain>
    </source>
</reference>
<evidence type="ECO:0000256" key="1">
    <source>
        <dbReference type="SAM" id="MobiDB-lite"/>
    </source>
</evidence>
<proteinExistence type="predicted"/>
<dbReference type="InterPro" id="IPR052957">
    <property type="entry name" value="Auxin_embryo_med"/>
</dbReference>